<comment type="caution">
    <text evidence="1">The sequence shown here is derived from an EMBL/GenBank/DDBJ whole genome shotgun (WGS) entry which is preliminary data.</text>
</comment>
<reference evidence="1 2" key="1">
    <citation type="submission" date="2019-05" db="EMBL/GenBank/DDBJ databases">
        <title>Emergence of the Ug99 lineage of the wheat stem rust pathogen through somatic hybridization.</title>
        <authorList>
            <person name="Li F."/>
            <person name="Upadhyaya N.M."/>
            <person name="Sperschneider J."/>
            <person name="Matny O."/>
            <person name="Nguyen-Phuc H."/>
            <person name="Mago R."/>
            <person name="Raley C."/>
            <person name="Miller M.E."/>
            <person name="Silverstein K.A.T."/>
            <person name="Henningsen E."/>
            <person name="Hirsch C.D."/>
            <person name="Visser B."/>
            <person name="Pretorius Z.A."/>
            <person name="Steffenson B.J."/>
            <person name="Schwessinger B."/>
            <person name="Dodds P.N."/>
            <person name="Figueroa M."/>
        </authorList>
    </citation>
    <scope>NUCLEOTIDE SEQUENCE [LARGE SCALE GENOMIC DNA]</scope>
    <source>
        <strain evidence="1">21-0</strain>
    </source>
</reference>
<sequence length="97" mass="11356">MCDQAFHYNVKTKRTFKISAKKLSCCFIRLLVYTIVLIKKYSRGLLSSPSFPFFGQIFWLFVEVFRLPQERPRLSLGSRQLHTVTPLHAILQAAIFF</sequence>
<organism evidence="1 2">
    <name type="scientific">Puccinia graminis f. sp. tritici</name>
    <dbReference type="NCBI Taxonomy" id="56615"/>
    <lineage>
        <taxon>Eukaryota</taxon>
        <taxon>Fungi</taxon>
        <taxon>Dikarya</taxon>
        <taxon>Basidiomycota</taxon>
        <taxon>Pucciniomycotina</taxon>
        <taxon>Pucciniomycetes</taxon>
        <taxon>Pucciniales</taxon>
        <taxon>Pucciniaceae</taxon>
        <taxon>Puccinia</taxon>
    </lineage>
</organism>
<evidence type="ECO:0000313" key="1">
    <source>
        <dbReference type="EMBL" id="KAA1069725.1"/>
    </source>
</evidence>
<protein>
    <submittedName>
        <fullName evidence="1">Uncharacterized protein</fullName>
    </submittedName>
</protein>
<proteinExistence type="predicted"/>
<dbReference type="Proteomes" id="UP000324748">
    <property type="component" value="Unassembled WGS sequence"/>
</dbReference>
<accession>A0A5B0LZ26</accession>
<dbReference type="EMBL" id="VSWC01000183">
    <property type="protein sequence ID" value="KAA1069725.1"/>
    <property type="molecule type" value="Genomic_DNA"/>
</dbReference>
<name>A0A5B0LZ26_PUCGR</name>
<keyword evidence="2" id="KW-1185">Reference proteome</keyword>
<dbReference type="AlphaFoldDB" id="A0A5B0LZ26"/>
<gene>
    <name evidence="1" type="ORF">PGT21_032181</name>
</gene>
<evidence type="ECO:0000313" key="2">
    <source>
        <dbReference type="Proteomes" id="UP000324748"/>
    </source>
</evidence>